<protein>
    <recommendedName>
        <fullName evidence="11">Homeobox domain-containing protein</fullName>
    </recommendedName>
</protein>
<dbReference type="InterPro" id="IPR001356">
    <property type="entry name" value="HD"/>
</dbReference>
<dbReference type="Pfam" id="PF00046">
    <property type="entry name" value="Homeodomain"/>
    <property type="match status" value="1"/>
</dbReference>
<evidence type="ECO:0000256" key="1">
    <source>
        <dbReference type="ARBA" id="ARBA00004123"/>
    </source>
</evidence>
<keyword evidence="13" id="KW-1185">Reference proteome</keyword>
<dbReference type="FunFam" id="1.10.10.60:FF:000113">
    <property type="entry name" value="homeobox protein Hox-B1"/>
    <property type="match status" value="1"/>
</dbReference>
<organism evidence="12 13">
    <name type="scientific">Mugilogobius chulae</name>
    <name type="common">yellowstripe goby</name>
    <dbReference type="NCBI Taxonomy" id="88201"/>
    <lineage>
        <taxon>Eukaryota</taxon>
        <taxon>Metazoa</taxon>
        <taxon>Chordata</taxon>
        <taxon>Craniata</taxon>
        <taxon>Vertebrata</taxon>
        <taxon>Euteleostomi</taxon>
        <taxon>Actinopterygii</taxon>
        <taxon>Neopterygii</taxon>
        <taxon>Teleostei</taxon>
        <taxon>Neoteleostei</taxon>
        <taxon>Acanthomorphata</taxon>
        <taxon>Gobiaria</taxon>
        <taxon>Gobiiformes</taxon>
        <taxon>Gobioidei</taxon>
        <taxon>Gobiidae</taxon>
        <taxon>Gobionellinae</taxon>
        <taxon>Mugilogobius</taxon>
    </lineage>
</organism>
<gene>
    <name evidence="12" type="ORF">WMY93_002238</name>
</gene>
<evidence type="ECO:0000256" key="10">
    <source>
        <dbReference type="SAM" id="MobiDB-lite"/>
    </source>
</evidence>
<dbReference type="SMART" id="SM00389">
    <property type="entry name" value="HOX"/>
    <property type="match status" value="1"/>
</dbReference>
<feature type="domain" description="Homeobox" evidence="11">
    <location>
        <begin position="223"/>
        <end position="283"/>
    </location>
</feature>
<evidence type="ECO:0000313" key="12">
    <source>
        <dbReference type="EMBL" id="KAK7938912.1"/>
    </source>
</evidence>
<proteinExistence type="predicted"/>
<keyword evidence="7 8" id="KW-0539">Nucleus</keyword>
<evidence type="ECO:0000313" key="13">
    <source>
        <dbReference type="Proteomes" id="UP001460270"/>
    </source>
</evidence>
<feature type="region of interest" description="Disordered" evidence="10">
    <location>
        <begin position="63"/>
        <end position="101"/>
    </location>
</feature>
<dbReference type="SUPFAM" id="SSF46689">
    <property type="entry name" value="Homeodomain-like"/>
    <property type="match status" value="1"/>
</dbReference>
<dbReference type="InterPro" id="IPR009057">
    <property type="entry name" value="Homeodomain-like_sf"/>
</dbReference>
<feature type="DNA-binding region" description="Homeobox" evidence="8">
    <location>
        <begin position="225"/>
        <end position="284"/>
    </location>
</feature>
<dbReference type="EMBL" id="JBBPFD010000002">
    <property type="protein sequence ID" value="KAK7938912.1"/>
    <property type="molecule type" value="Genomic_DNA"/>
</dbReference>
<dbReference type="InterPro" id="IPR017970">
    <property type="entry name" value="Homeobox_CS"/>
</dbReference>
<feature type="compositionally biased region" description="Low complexity" evidence="10">
    <location>
        <begin position="307"/>
        <end position="323"/>
    </location>
</feature>
<dbReference type="PANTHER" id="PTHR45946:SF5">
    <property type="entry name" value="HOMEOBOX PROTEIN HOX-B1"/>
    <property type="match status" value="1"/>
</dbReference>
<dbReference type="Gene3D" id="1.10.10.60">
    <property type="entry name" value="Homeodomain-like"/>
    <property type="match status" value="1"/>
</dbReference>
<name>A0AAW0PWN1_9GOBI</name>
<dbReference type="CDD" id="cd00086">
    <property type="entry name" value="homeodomain"/>
    <property type="match status" value="1"/>
</dbReference>
<dbReference type="PANTHER" id="PTHR45946">
    <property type="entry name" value="HOMEOBOX PROTEIN ROUGH-RELATED"/>
    <property type="match status" value="1"/>
</dbReference>
<keyword evidence="6" id="KW-0804">Transcription</keyword>
<dbReference type="Proteomes" id="UP001460270">
    <property type="component" value="Unassembled WGS sequence"/>
</dbReference>
<dbReference type="PROSITE" id="PS00027">
    <property type="entry name" value="HOMEOBOX_1"/>
    <property type="match status" value="1"/>
</dbReference>
<dbReference type="PROSITE" id="PS50071">
    <property type="entry name" value="HOMEOBOX_2"/>
    <property type="match status" value="1"/>
</dbReference>
<dbReference type="InterPro" id="IPR046327">
    <property type="entry name" value="HXA1/B1/D1"/>
</dbReference>
<evidence type="ECO:0000259" key="11">
    <source>
        <dbReference type="PROSITE" id="PS50071"/>
    </source>
</evidence>
<comment type="caution">
    <text evidence="12">The sequence shown here is derived from an EMBL/GenBank/DDBJ whole genome shotgun (WGS) entry which is preliminary data.</text>
</comment>
<sequence length="323" mass="35452">MDTSDMNSFVEYPYHQPHVHQQHTDPGFSVASGSFHTGPGSSRADSGAYSGDARLYQELVPVQQQQEPQHTHGYHHTHPQHSGHSQQSTAPQHSAQSGLLYSGPGGYSSCAASTDYVNPQYFLEEPVGPSYYQQPFPCSSPNTGPSYGALAGAYCGPPATQYPQQQPLPGYLLQPGAYGELLSQERERPEEEPGAPQGQTFDWMKVKRNPPKTVKVADFGLAGAHNVIRTNFSTRQLTELEKEFHFSKYLTRARRVEIAATLELNETQVKIWFQNRRMKQKKREREGAPARSSASGSGKDPDDSQSDHSSASTSPGASPSSET</sequence>
<comment type="subcellular location">
    <subcellularLocation>
        <location evidence="1 8 9">Nucleus</location>
    </subcellularLocation>
</comment>
<keyword evidence="5 8" id="KW-0371">Homeobox</keyword>
<feature type="compositionally biased region" description="Low complexity" evidence="10">
    <location>
        <begin position="289"/>
        <end position="298"/>
    </location>
</feature>
<evidence type="ECO:0000256" key="8">
    <source>
        <dbReference type="PROSITE-ProRule" id="PRU00108"/>
    </source>
</evidence>
<dbReference type="GO" id="GO:0000981">
    <property type="term" value="F:DNA-binding transcription factor activity, RNA polymerase II-specific"/>
    <property type="evidence" value="ECO:0007669"/>
    <property type="project" value="InterPro"/>
</dbReference>
<dbReference type="GO" id="GO:0000978">
    <property type="term" value="F:RNA polymerase II cis-regulatory region sequence-specific DNA binding"/>
    <property type="evidence" value="ECO:0007669"/>
    <property type="project" value="TreeGrafter"/>
</dbReference>
<dbReference type="AlphaFoldDB" id="A0AAW0PWN1"/>
<keyword evidence="2" id="KW-0217">Developmental protein</keyword>
<feature type="compositionally biased region" description="Basic residues" evidence="10">
    <location>
        <begin position="72"/>
        <end position="81"/>
    </location>
</feature>
<feature type="region of interest" description="Disordered" evidence="10">
    <location>
        <begin position="276"/>
        <end position="323"/>
    </location>
</feature>
<evidence type="ECO:0000256" key="2">
    <source>
        <dbReference type="ARBA" id="ARBA00022473"/>
    </source>
</evidence>
<evidence type="ECO:0000256" key="5">
    <source>
        <dbReference type="ARBA" id="ARBA00023155"/>
    </source>
</evidence>
<evidence type="ECO:0000256" key="7">
    <source>
        <dbReference type="ARBA" id="ARBA00023242"/>
    </source>
</evidence>
<keyword evidence="4 8" id="KW-0238">DNA-binding</keyword>
<evidence type="ECO:0000256" key="3">
    <source>
        <dbReference type="ARBA" id="ARBA00023015"/>
    </source>
</evidence>
<dbReference type="InterPro" id="IPR020479">
    <property type="entry name" value="HD_metazoa"/>
</dbReference>
<keyword evidence="3" id="KW-0805">Transcription regulation</keyword>
<dbReference type="PRINTS" id="PR00024">
    <property type="entry name" value="HOMEOBOX"/>
</dbReference>
<feature type="compositionally biased region" description="Polar residues" evidence="10">
    <location>
        <begin position="31"/>
        <end position="44"/>
    </location>
</feature>
<evidence type="ECO:0000256" key="4">
    <source>
        <dbReference type="ARBA" id="ARBA00023125"/>
    </source>
</evidence>
<evidence type="ECO:0000256" key="9">
    <source>
        <dbReference type="RuleBase" id="RU000682"/>
    </source>
</evidence>
<reference evidence="13" key="1">
    <citation type="submission" date="2024-04" db="EMBL/GenBank/DDBJ databases">
        <title>Salinicola lusitanus LLJ914,a marine bacterium isolated from the Okinawa Trough.</title>
        <authorList>
            <person name="Li J."/>
        </authorList>
    </citation>
    <scope>NUCLEOTIDE SEQUENCE [LARGE SCALE GENOMIC DNA]</scope>
</reference>
<dbReference type="GO" id="GO:0005634">
    <property type="term" value="C:nucleus"/>
    <property type="evidence" value="ECO:0007669"/>
    <property type="project" value="UniProtKB-SubCell"/>
</dbReference>
<accession>A0AAW0PWN1</accession>
<feature type="region of interest" description="Disordered" evidence="10">
    <location>
        <begin position="19"/>
        <end position="48"/>
    </location>
</feature>
<evidence type="ECO:0000256" key="6">
    <source>
        <dbReference type="ARBA" id="ARBA00023163"/>
    </source>
</evidence>